<evidence type="ECO:0000256" key="3">
    <source>
        <dbReference type="ARBA" id="ARBA00022475"/>
    </source>
</evidence>
<dbReference type="PANTHER" id="PTHR23513:SF11">
    <property type="entry name" value="STAPHYLOFERRIN A TRANSPORTER"/>
    <property type="match status" value="1"/>
</dbReference>
<feature type="transmembrane region" description="Helical" evidence="7">
    <location>
        <begin position="182"/>
        <end position="200"/>
    </location>
</feature>
<organism evidence="9 10">
    <name type="scientific">Polaromonas jejuensis</name>
    <dbReference type="NCBI Taxonomy" id="457502"/>
    <lineage>
        <taxon>Bacteria</taxon>
        <taxon>Pseudomonadati</taxon>
        <taxon>Pseudomonadota</taxon>
        <taxon>Betaproteobacteria</taxon>
        <taxon>Burkholderiales</taxon>
        <taxon>Comamonadaceae</taxon>
        <taxon>Polaromonas</taxon>
    </lineage>
</organism>
<proteinExistence type="predicted"/>
<feature type="transmembrane region" description="Helical" evidence="7">
    <location>
        <begin position="56"/>
        <end position="78"/>
    </location>
</feature>
<evidence type="ECO:0000313" key="9">
    <source>
        <dbReference type="EMBL" id="MFC5521329.1"/>
    </source>
</evidence>
<accession>A0ABW0QAK1</accession>
<dbReference type="RefSeq" id="WP_068833366.1">
    <property type="nucleotide sequence ID" value="NZ_JBHSMX010000013.1"/>
</dbReference>
<feature type="transmembrane region" description="Helical" evidence="7">
    <location>
        <begin position="269"/>
        <end position="287"/>
    </location>
</feature>
<evidence type="ECO:0000256" key="6">
    <source>
        <dbReference type="ARBA" id="ARBA00023136"/>
    </source>
</evidence>
<keyword evidence="6 7" id="KW-0472">Membrane</keyword>
<evidence type="ECO:0000256" key="7">
    <source>
        <dbReference type="SAM" id="Phobius"/>
    </source>
</evidence>
<evidence type="ECO:0000313" key="10">
    <source>
        <dbReference type="Proteomes" id="UP001596084"/>
    </source>
</evidence>
<protein>
    <submittedName>
        <fullName evidence="9">MFS transporter</fullName>
    </submittedName>
</protein>
<reference evidence="10" key="1">
    <citation type="journal article" date="2019" name="Int. J. Syst. Evol. Microbiol.">
        <title>The Global Catalogue of Microorganisms (GCM) 10K type strain sequencing project: providing services to taxonomists for standard genome sequencing and annotation.</title>
        <authorList>
            <consortium name="The Broad Institute Genomics Platform"/>
            <consortium name="The Broad Institute Genome Sequencing Center for Infectious Disease"/>
            <person name="Wu L."/>
            <person name="Ma J."/>
        </authorList>
    </citation>
    <scope>NUCLEOTIDE SEQUENCE [LARGE SCALE GENOMIC DNA]</scope>
    <source>
        <strain evidence="10">CGMCC 4.7277</strain>
    </source>
</reference>
<dbReference type="Gene3D" id="1.20.1250.20">
    <property type="entry name" value="MFS general substrate transporter like domains"/>
    <property type="match status" value="1"/>
</dbReference>
<evidence type="ECO:0000259" key="8">
    <source>
        <dbReference type="PROSITE" id="PS50850"/>
    </source>
</evidence>
<evidence type="ECO:0000256" key="2">
    <source>
        <dbReference type="ARBA" id="ARBA00022448"/>
    </source>
</evidence>
<keyword evidence="4 7" id="KW-0812">Transmembrane</keyword>
<dbReference type="InterPro" id="IPR036259">
    <property type="entry name" value="MFS_trans_sf"/>
</dbReference>
<dbReference type="Pfam" id="PF05977">
    <property type="entry name" value="MFS_3"/>
    <property type="match status" value="1"/>
</dbReference>
<keyword evidence="5 7" id="KW-1133">Transmembrane helix</keyword>
<comment type="caution">
    <text evidence="9">The sequence shown here is derived from an EMBL/GenBank/DDBJ whole genome shotgun (WGS) entry which is preliminary data.</text>
</comment>
<keyword evidence="2" id="KW-0813">Transport</keyword>
<dbReference type="PROSITE" id="PS50850">
    <property type="entry name" value="MFS"/>
    <property type="match status" value="1"/>
</dbReference>
<dbReference type="SUPFAM" id="SSF103473">
    <property type="entry name" value="MFS general substrate transporter"/>
    <property type="match status" value="1"/>
</dbReference>
<evidence type="ECO:0000256" key="5">
    <source>
        <dbReference type="ARBA" id="ARBA00022989"/>
    </source>
</evidence>
<sequence>MPEVLTQAAAAESLSAWAPIKHPVFRLLWSTWLVANICMWMNDVAAAWMMTSMTTTPIWVALVQSASTLPVFLLGLPSGALADILDRRRYFIMTQFWVAGVATLLCIAVIAGVMTPALLLALTFANGVGLAMRWPVFAAIVPELVPRPQLPAALALNGVAMNASRIVGPLVAGALIASAGTAYVFVLNALLSVISGFVIMRWRRDHSPSPLGRERLVSAMRVGLQFVRQSSRLRSVLLRVSLFFLHSTALLALLPLVARRLHGGDAGTFTLLLAAMGAGAIIAAMQLPRLRQMMAGDTLVLRATLLQSASTAVMAFAPNVYVAVPAMLLNGMAWISCANSLSVSAQLSLPDWVRARGMSMYQMAIMGASALGAALWGQVATLTSIATGLLVAALSGSISMLLAQRWVVDLSIEEDLTPSREFKAPVAEAPPGLGHVVVTIDYLIDPARADAFRALMQESRRSRLRQGALAWELLRDVNQPGRFVEQIVDESWTEHLRRFDRVTASDVALRERKLGFHIGAEPPLVTRCVVEGLVRA</sequence>
<feature type="transmembrane region" description="Helical" evidence="7">
    <location>
        <begin position="299"/>
        <end position="321"/>
    </location>
</feature>
<dbReference type="PANTHER" id="PTHR23513">
    <property type="entry name" value="INTEGRAL MEMBRANE EFFLUX PROTEIN-RELATED"/>
    <property type="match status" value="1"/>
</dbReference>
<dbReference type="Proteomes" id="UP001596084">
    <property type="component" value="Unassembled WGS sequence"/>
</dbReference>
<name>A0ABW0QAK1_9BURK</name>
<evidence type="ECO:0000256" key="1">
    <source>
        <dbReference type="ARBA" id="ARBA00004651"/>
    </source>
</evidence>
<comment type="subcellular location">
    <subcellularLocation>
        <location evidence="1">Cell membrane</location>
        <topology evidence="1">Multi-pass membrane protein</topology>
    </subcellularLocation>
</comment>
<feature type="transmembrane region" description="Helical" evidence="7">
    <location>
        <begin position="27"/>
        <end position="50"/>
    </location>
</feature>
<feature type="domain" description="Major facilitator superfamily (MFS) profile" evidence="8">
    <location>
        <begin position="24"/>
        <end position="411"/>
    </location>
</feature>
<evidence type="ECO:0000256" key="4">
    <source>
        <dbReference type="ARBA" id="ARBA00022692"/>
    </source>
</evidence>
<dbReference type="EMBL" id="JBHSMX010000013">
    <property type="protein sequence ID" value="MFC5521329.1"/>
    <property type="molecule type" value="Genomic_DNA"/>
</dbReference>
<dbReference type="InterPro" id="IPR010290">
    <property type="entry name" value="TM_effector"/>
</dbReference>
<feature type="transmembrane region" description="Helical" evidence="7">
    <location>
        <begin position="236"/>
        <end position="257"/>
    </location>
</feature>
<gene>
    <name evidence="9" type="ORF">ACFPP7_10425</name>
</gene>
<keyword evidence="3" id="KW-1003">Cell membrane</keyword>
<keyword evidence="10" id="KW-1185">Reference proteome</keyword>
<dbReference type="CDD" id="cd06173">
    <property type="entry name" value="MFS_MefA_like"/>
    <property type="match status" value="1"/>
</dbReference>
<dbReference type="InterPro" id="IPR020846">
    <property type="entry name" value="MFS_dom"/>
</dbReference>
<feature type="transmembrane region" description="Helical" evidence="7">
    <location>
        <begin position="385"/>
        <end position="403"/>
    </location>
</feature>